<proteinExistence type="predicted"/>
<keyword evidence="2" id="KW-0812">Transmembrane</keyword>
<feature type="chain" id="PRO_5027684029" evidence="3">
    <location>
        <begin position="23"/>
        <end position="347"/>
    </location>
</feature>
<dbReference type="AlphaFoldDB" id="A0A6V8QIV7"/>
<keyword evidence="3" id="KW-0732">Signal</keyword>
<evidence type="ECO:0000256" key="2">
    <source>
        <dbReference type="SAM" id="Phobius"/>
    </source>
</evidence>
<feature type="region of interest" description="Disordered" evidence="1">
    <location>
        <begin position="172"/>
        <end position="203"/>
    </location>
</feature>
<dbReference type="EMBL" id="BLZH01000001">
    <property type="protein sequence ID" value="GFP52375.1"/>
    <property type="molecule type" value="Genomic_DNA"/>
</dbReference>
<feature type="signal peptide" evidence="3">
    <location>
        <begin position="1"/>
        <end position="22"/>
    </location>
</feature>
<evidence type="ECO:0000256" key="1">
    <source>
        <dbReference type="SAM" id="MobiDB-lite"/>
    </source>
</evidence>
<feature type="transmembrane region" description="Helical" evidence="2">
    <location>
        <begin position="206"/>
        <end position="231"/>
    </location>
</feature>
<comment type="caution">
    <text evidence="4">The sequence shown here is derived from an EMBL/GenBank/DDBJ whole genome shotgun (WGS) entry which is preliminary data.</text>
</comment>
<keyword evidence="2" id="KW-0472">Membrane</keyword>
<protein>
    <submittedName>
        <fullName evidence="4">Uncharacterized protein</fullName>
    </submittedName>
</protein>
<accession>A0A6V8QIV7</accession>
<sequence>MRHSPAATLFLALGAVISTVTADNDNQPVPKSGFQQSWASPAKETVAVGNEIEQQVALGWSPKPTQPPKPLLGRMMMPRADGFTLGPETCGFVPGSDGNSFTCVSSGYTCTPQGGFVGCCQPNSACSQIKTTCIDYQASATGACNLPSDFHTLCWGTLLTVDPGWLATHSFGSTTTTTATTTSTEPSSTSPTSTPDSGGGKSSAPVGAIVGGTVGGVAALGLVGLTAFLFYRRRNARNNAPPAGQPPQGQSDAAGGAVYPSGVPAGYQAGYAPVPMQQGYYPQQFQGQYPPQQQYNYNYPVQTASTSPVHTTPSPGVFKEGETSASELPTTSPLGAETNRAELGGGN</sequence>
<dbReference type="CDD" id="cd12087">
    <property type="entry name" value="TM_EGFR-like"/>
    <property type="match status" value="1"/>
</dbReference>
<reference evidence="4 5" key="1">
    <citation type="submission" date="2020-07" db="EMBL/GenBank/DDBJ databases">
        <title>Trichoderma asperellum IC-1 whole genome shotgun sequence.</title>
        <authorList>
            <person name="Kanamasa S."/>
            <person name="Takahashi H."/>
        </authorList>
    </citation>
    <scope>NUCLEOTIDE SEQUENCE [LARGE SCALE GENOMIC DNA]</scope>
    <source>
        <strain evidence="4 5">IC-1</strain>
    </source>
</reference>
<dbReference type="OrthoDB" id="4814718at2759"/>
<organism evidence="4 5">
    <name type="scientific">Trichoderma asperellum</name>
    <name type="common">Filamentous fungus</name>
    <dbReference type="NCBI Taxonomy" id="101201"/>
    <lineage>
        <taxon>Eukaryota</taxon>
        <taxon>Fungi</taxon>
        <taxon>Dikarya</taxon>
        <taxon>Ascomycota</taxon>
        <taxon>Pezizomycotina</taxon>
        <taxon>Sordariomycetes</taxon>
        <taxon>Hypocreomycetidae</taxon>
        <taxon>Hypocreales</taxon>
        <taxon>Hypocreaceae</taxon>
        <taxon>Trichoderma</taxon>
    </lineage>
</organism>
<evidence type="ECO:0000256" key="3">
    <source>
        <dbReference type="SAM" id="SignalP"/>
    </source>
</evidence>
<keyword evidence="2" id="KW-1133">Transmembrane helix</keyword>
<gene>
    <name evidence="4" type="ORF">TASIC1_0001052700</name>
</gene>
<evidence type="ECO:0000313" key="5">
    <source>
        <dbReference type="Proteomes" id="UP000517252"/>
    </source>
</evidence>
<dbReference type="Proteomes" id="UP000517252">
    <property type="component" value="Unassembled WGS sequence"/>
</dbReference>
<feature type="region of interest" description="Disordered" evidence="1">
    <location>
        <begin position="302"/>
        <end position="347"/>
    </location>
</feature>
<name>A0A6V8QIV7_TRIAP</name>
<feature type="compositionally biased region" description="Polar residues" evidence="1">
    <location>
        <begin position="302"/>
        <end position="314"/>
    </location>
</feature>
<evidence type="ECO:0000313" key="4">
    <source>
        <dbReference type="EMBL" id="GFP52375.1"/>
    </source>
</evidence>
<feature type="compositionally biased region" description="Polar residues" evidence="1">
    <location>
        <begin position="323"/>
        <end position="333"/>
    </location>
</feature>